<dbReference type="GO" id="GO:0016813">
    <property type="term" value="F:hydrolase activity, acting on carbon-nitrogen (but not peptide) bonds, in linear amidines"/>
    <property type="evidence" value="ECO:0007669"/>
    <property type="project" value="InterPro"/>
</dbReference>
<dbReference type="NCBIfam" id="NF006771">
    <property type="entry name" value="PRK09290.1-5"/>
    <property type="match status" value="1"/>
</dbReference>
<accession>A0A917M9L1</accession>
<dbReference type="Gene3D" id="3.40.630.10">
    <property type="entry name" value="Zn peptidases"/>
    <property type="match status" value="1"/>
</dbReference>
<comment type="subunit">
    <text evidence="3">Homodimer.</text>
</comment>
<feature type="binding site" evidence="7">
    <location>
        <position position="111"/>
    </location>
    <ligand>
        <name>Zn(2+)</name>
        <dbReference type="ChEBI" id="CHEBI:29105"/>
        <label>2</label>
    </ligand>
</feature>
<dbReference type="RefSeq" id="WP_188456699.1">
    <property type="nucleotide sequence ID" value="NZ_BMFR01000023.1"/>
</dbReference>
<gene>
    <name evidence="9" type="ORF">GCM10011398_35370</name>
</gene>
<reference evidence="9" key="1">
    <citation type="journal article" date="2014" name="Int. J. Syst. Evol. Microbiol.">
        <title>Complete genome sequence of Corynebacterium casei LMG S-19264T (=DSM 44701T), isolated from a smear-ripened cheese.</title>
        <authorList>
            <consortium name="US DOE Joint Genome Institute (JGI-PGF)"/>
            <person name="Walter F."/>
            <person name="Albersmeier A."/>
            <person name="Kalinowski J."/>
            <person name="Ruckert C."/>
        </authorList>
    </citation>
    <scope>NUCLEOTIDE SEQUENCE</scope>
    <source>
        <strain evidence="9">CGMCC 1.12754</strain>
    </source>
</reference>
<feature type="domain" description="Peptidase M20 dimerisation" evidence="8">
    <location>
        <begin position="231"/>
        <end position="326"/>
    </location>
</feature>
<feature type="binding site" evidence="7">
    <location>
        <position position="100"/>
    </location>
    <ligand>
        <name>Zn(2+)</name>
        <dbReference type="ChEBI" id="CHEBI:29105"/>
        <label>1</label>
    </ligand>
</feature>
<evidence type="ECO:0000313" key="9">
    <source>
        <dbReference type="EMBL" id="GGG86503.1"/>
    </source>
</evidence>
<dbReference type="PANTHER" id="PTHR32494">
    <property type="entry name" value="ALLANTOATE DEIMINASE-RELATED"/>
    <property type="match status" value="1"/>
</dbReference>
<keyword evidence="4 7" id="KW-0479">Metal-binding</keyword>
<evidence type="ECO:0000256" key="7">
    <source>
        <dbReference type="PIRSR" id="PIRSR001235-1"/>
    </source>
</evidence>
<dbReference type="Proteomes" id="UP000622860">
    <property type="component" value="Unassembled WGS sequence"/>
</dbReference>
<dbReference type="EMBL" id="BMFR01000023">
    <property type="protein sequence ID" value="GGG86503.1"/>
    <property type="molecule type" value="Genomic_DNA"/>
</dbReference>
<keyword evidence="5 9" id="KW-0378">Hydrolase</keyword>
<feature type="binding site" evidence="7">
    <location>
        <position position="211"/>
    </location>
    <ligand>
        <name>Zn(2+)</name>
        <dbReference type="ChEBI" id="CHEBI:29105"/>
        <label>1</label>
    </ligand>
</feature>
<dbReference type="InterPro" id="IPR036264">
    <property type="entry name" value="Bact_exopeptidase_dim_dom"/>
</dbReference>
<evidence type="ECO:0000259" key="8">
    <source>
        <dbReference type="Pfam" id="PF07687"/>
    </source>
</evidence>
<dbReference type="SUPFAM" id="SSF55031">
    <property type="entry name" value="Bacterial exopeptidase dimerisation domain"/>
    <property type="match status" value="1"/>
</dbReference>
<keyword evidence="7" id="KW-0862">Zinc</keyword>
<evidence type="ECO:0000256" key="4">
    <source>
        <dbReference type="ARBA" id="ARBA00022723"/>
    </source>
</evidence>
<proteinExistence type="inferred from homology"/>
<evidence type="ECO:0000256" key="6">
    <source>
        <dbReference type="ARBA" id="ARBA00023211"/>
    </source>
</evidence>
<dbReference type="AlphaFoldDB" id="A0A917M9L1"/>
<keyword evidence="10" id="KW-1185">Reference proteome</keyword>
<dbReference type="SUPFAM" id="SSF53187">
    <property type="entry name" value="Zn-dependent exopeptidases"/>
    <property type="match status" value="1"/>
</dbReference>
<organism evidence="9 10">
    <name type="scientific">Virgibacillus oceani</name>
    <dbReference type="NCBI Taxonomy" id="1479511"/>
    <lineage>
        <taxon>Bacteria</taxon>
        <taxon>Bacillati</taxon>
        <taxon>Bacillota</taxon>
        <taxon>Bacilli</taxon>
        <taxon>Bacillales</taxon>
        <taxon>Bacillaceae</taxon>
        <taxon>Virgibacillus</taxon>
    </lineage>
</organism>
<evidence type="ECO:0000256" key="3">
    <source>
        <dbReference type="ARBA" id="ARBA00011738"/>
    </source>
</evidence>
<dbReference type="PANTHER" id="PTHR32494:SF19">
    <property type="entry name" value="ALLANTOATE DEIMINASE-RELATED"/>
    <property type="match status" value="1"/>
</dbReference>
<dbReference type="PIRSF" id="PIRSF001235">
    <property type="entry name" value="Amidase_carbamoylase"/>
    <property type="match status" value="1"/>
</dbReference>
<keyword evidence="6" id="KW-0464">Manganese</keyword>
<sequence length="432" mass="47055">MAANSIQEQLMKGYDEKHDYDGLSGERVASRLAELSAIGRTIENGSNRPGFSLEEKQAKEKVSAWMRQAGLAVYQDGAGNIFGRLSGKSDYLPSIVSGSHVDSVPNGGHFDGPLGVLSALEVVEAWKDTGYQPEKPFEVVIFSDEEGARFNGGFNGSEGMLGLGNMEEKLLLRDALGMSFEEVLHDVGLSVAGYEKAKRNLDEIEMFVEVHIEQGKRLEKENLPCGIVTGIAGPCWLDFTFDGKAGHAGNTPMNDRHDALVAASEFILEINKLPRQISESAVATVGKLDVKPNGVNVIPGKVTLSVDIRDIYKETRDELVERVIALGSVIAKKHDVLVGSVENMRVNPVPIKEEIQLAFEKSFRAKGIRPYKLPSGAGHDAMIVGGELPIAMLFVQSKDGISHNPDEWSDLNDCVQSIHVLKHFIESLQPHG</sequence>
<comment type="caution">
    <text evidence="9">The sequence shown here is derived from an EMBL/GenBank/DDBJ whole genome shotgun (WGS) entry which is preliminary data.</text>
</comment>
<comment type="similarity">
    <text evidence="2">Belongs to the peptidase M20 family.</text>
</comment>
<feature type="binding site" evidence="7">
    <location>
        <position position="111"/>
    </location>
    <ligand>
        <name>Zn(2+)</name>
        <dbReference type="ChEBI" id="CHEBI:29105"/>
        <label>1</label>
    </ligand>
</feature>
<evidence type="ECO:0000313" key="10">
    <source>
        <dbReference type="Proteomes" id="UP000622860"/>
    </source>
</evidence>
<feature type="binding site" evidence="7">
    <location>
        <position position="146"/>
    </location>
    <ligand>
        <name>Zn(2+)</name>
        <dbReference type="ChEBI" id="CHEBI:29105"/>
        <label>2</label>
    </ligand>
</feature>
<dbReference type="InterPro" id="IPR002933">
    <property type="entry name" value="Peptidase_M20"/>
</dbReference>
<dbReference type="CDD" id="cd03884">
    <property type="entry name" value="M20_bAS"/>
    <property type="match status" value="1"/>
</dbReference>
<reference evidence="9" key="2">
    <citation type="submission" date="2020-09" db="EMBL/GenBank/DDBJ databases">
        <authorList>
            <person name="Sun Q."/>
            <person name="Zhou Y."/>
        </authorList>
    </citation>
    <scope>NUCLEOTIDE SEQUENCE</scope>
    <source>
        <strain evidence="9">CGMCC 1.12754</strain>
    </source>
</reference>
<dbReference type="InterPro" id="IPR010158">
    <property type="entry name" value="Amidase_Cbmase"/>
</dbReference>
<comment type="cofactor">
    <cofactor evidence="1">
        <name>Mn(2+)</name>
        <dbReference type="ChEBI" id="CHEBI:29035"/>
    </cofactor>
</comment>
<dbReference type="Gene3D" id="3.30.70.360">
    <property type="match status" value="1"/>
</dbReference>
<dbReference type="GO" id="GO:0046872">
    <property type="term" value="F:metal ion binding"/>
    <property type="evidence" value="ECO:0007669"/>
    <property type="project" value="UniProtKB-KW"/>
</dbReference>
<comment type="cofactor">
    <cofactor evidence="7">
        <name>Zn(2+)</name>
        <dbReference type="ChEBI" id="CHEBI:29105"/>
    </cofactor>
    <text evidence="7">Binds 2 Zn(2+) ions per subunit.</text>
</comment>
<evidence type="ECO:0000256" key="2">
    <source>
        <dbReference type="ARBA" id="ARBA00006153"/>
    </source>
</evidence>
<dbReference type="NCBIfam" id="TIGR01879">
    <property type="entry name" value="hydantase"/>
    <property type="match status" value="1"/>
</dbReference>
<dbReference type="Pfam" id="PF07687">
    <property type="entry name" value="M20_dimer"/>
    <property type="match status" value="1"/>
</dbReference>
<dbReference type="Pfam" id="PF01546">
    <property type="entry name" value="Peptidase_M20"/>
    <property type="match status" value="1"/>
</dbReference>
<dbReference type="InterPro" id="IPR011650">
    <property type="entry name" value="Peptidase_M20_dimer"/>
</dbReference>
<evidence type="ECO:0000256" key="1">
    <source>
        <dbReference type="ARBA" id="ARBA00001936"/>
    </source>
</evidence>
<evidence type="ECO:0000256" key="5">
    <source>
        <dbReference type="ARBA" id="ARBA00022801"/>
    </source>
</evidence>
<feature type="binding site" evidence="7">
    <location>
        <position position="403"/>
    </location>
    <ligand>
        <name>Zn(2+)</name>
        <dbReference type="ChEBI" id="CHEBI:29105"/>
        <label>2</label>
    </ligand>
</feature>
<protein>
    <submittedName>
        <fullName evidence="9">Zn-dependent hydrolase</fullName>
    </submittedName>
</protein>
<name>A0A917M9L1_9BACI</name>